<name>A0A0F9IUF3_9ZZZZ</name>
<sequence length="67" mass="7231">MEETKKKKPKCKLVGQDGNIFNLGGIASQALKKAGQHKAAKEMVNKMFGAGSYSEALNIISEYVDVS</sequence>
<comment type="caution">
    <text evidence="1">The sequence shown here is derived from an EMBL/GenBank/DDBJ whole genome shotgun (WGS) entry which is preliminary data.</text>
</comment>
<protein>
    <submittedName>
        <fullName evidence="1">Uncharacterized protein</fullName>
    </submittedName>
</protein>
<gene>
    <name evidence="1" type="ORF">LCGC14_1901880</name>
</gene>
<dbReference type="EMBL" id="LAZR01019935">
    <property type="protein sequence ID" value="KKL90722.1"/>
    <property type="molecule type" value="Genomic_DNA"/>
</dbReference>
<reference evidence="1" key="1">
    <citation type="journal article" date="2015" name="Nature">
        <title>Complex archaea that bridge the gap between prokaryotes and eukaryotes.</title>
        <authorList>
            <person name="Spang A."/>
            <person name="Saw J.H."/>
            <person name="Jorgensen S.L."/>
            <person name="Zaremba-Niedzwiedzka K."/>
            <person name="Martijn J."/>
            <person name="Lind A.E."/>
            <person name="van Eijk R."/>
            <person name="Schleper C."/>
            <person name="Guy L."/>
            <person name="Ettema T.J."/>
        </authorList>
    </citation>
    <scope>NUCLEOTIDE SEQUENCE</scope>
</reference>
<dbReference type="AlphaFoldDB" id="A0A0F9IUF3"/>
<proteinExistence type="predicted"/>
<evidence type="ECO:0000313" key="1">
    <source>
        <dbReference type="EMBL" id="KKL90722.1"/>
    </source>
</evidence>
<accession>A0A0F9IUF3</accession>
<organism evidence="1">
    <name type="scientific">marine sediment metagenome</name>
    <dbReference type="NCBI Taxonomy" id="412755"/>
    <lineage>
        <taxon>unclassified sequences</taxon>
        <taxon>metagenomes</taxon>
        <taxon>ecological metagenomes</taxon>
    </lineage>
</organism>